<dbReference type="InterPro" id="IPR050909">
    <property type="entry name" value="Bact_Autotransporter_VF"/>
</dbReference>
<dbReference type="SUPFAM" id="SSF51126">
    <property type="entry name" value="Pectin lyase-like"/>
    <property type="match status" value="1"/>
</dbReference>
<evidence type="ECO:0000256" key="2">
    <source>
        <dbReference type="ARBA" id="ARBA00022525"/>
    </source>
</evidence>
<proteinExistence type="predicted"/>
<keyword evidence="2" id="KW-0964">Secreted</keyword>
<keyword evidence="7" id="KW-1185">Reference proteome</keyword>
<dbReference type="RefSeq" id="WP_394478276.1">
    <property type="nucleotide sequence ID" value="NZ_JBIGHV010000003.1"/>
</dbReference>
<accession>A0ABW7F4P5</accession>
<name>A0ABW7F4P5_9BURK</name>
<dbReference type="Pfam" id="PF18657">
    <property type="entry name" value="YDG"/>
    <property type="match status" value="20"/>
</dbReference>
<keyword evidence="4" id="KW-0472">Membrane</keyword>
<dbReference type="SMART" id="SM00912">
    <property type="entry name" value="Haemagg_act"/>
    <property type="match status" value="1"/>
</dbReference>
<dbReference type="NCBIfam" id="TIGR01901">
    <property type="entry name" value="adhes_NPXG"/>
    <property type="match status" value="1"/>
</dbReference>
<keyword evidence="3" id="KW-0732">Signal</keyword>
<gene>
    <name evidence="6" type="ORF">ACG00Y_09755</name>
</gene>
<evidence type="ECO:0000256" key="3">
    <source>
        <dbReference type="ARBA" id="ARBA00022729"/>
    </source>
</evidence>
<keyword evidence="4" id="KW-0812">Transmembrane</keyword>
<dbReference type="InterPro" id="IPR041248">
    <property type="entry name" value="YDG"/>
</dbReference>
<dbReference type="InterPro" id="IPR024973">
    <property type="entry name" value="ESPR"/>
</dbReference>
<reference evidence="6 7" key="1">
    <citation type="submission" date="2024-08" db="EMBL/GenBank/DDBJ databases">
        <authorList>
            <person name="Lu H."/>
        </authorList>
    </citation>
    <scope>NUCLEOTIDE SEQUENCE [LARGE SCALE GENOMIC DNA]</scope>
    <source>
        <strain evidence="6 7">LYH14W</strain>
    </source>
</reference>
<evidence type="ECO:0000256" key="1">
    <source>
        <dbReference type="ARBA" id="ARBA00004613"/>
    </source>
</evidence>
<dbReference type="InterPro" id="IPR011050">
    <property type="entry name" value="Pectin_lyase_fold/virulence"/>
</dbReference>
<comment type="caution">
    <text evidence="6">The sequence shown here is derived from an EMBL/GenBank/DDBJ whole genome shotgun (WGS) entry which is preliminary data.</text>
</comment>
<comment type="subcellular location">
    <subcellularLocation>
        <location evidence="1">Secreted</location>
    </subcellularLocation>
</comment>
<protein>
    <submittedName>
        <fullName evidence="6">YDG domain-containing protein</fullName>
    </submittedName>
</protein>
<feature type="domain" description="Filamentous haemagglutinin FhaB/tRNA nuclease CdiA-like TPS" evidence="5">
    <location>
        <begin position="73"/>
        <end position="185"/>
    </location>
</feature>
<dbReference type="Proteomes" id="UP001606210">
    <property type="component" value="Unassembled WGS sequence"/>
</dbReference>
<keyword evidence="4" id="KW-1133">Transmembrane helix</keyword>
<sequence>MHEHASLNRIFRLVWSAAQGCWVAVHEHARGRSKAGRSGRRLRAIVTLLALAAGGSGAYAQTIAAARPAAPAANALPQGGQVVAGQASLQQSGANLVVNQSTARAALDWTSFDIGANASVRFAQPDASSVALNRVTGGAPSQIFGRLSANGQVFLTNASGVYFSPTAQVDVGSFVASANSIGLADFMAGRLVFERAGSTAAVENEGSITTANGGYVALLAPEVRNSGVVRAQAGTVALAAGEAVELQFDGGSLARLRVTPADIATLIENRHAVLAPDGQILMSARAAQTLQGSVIRNSGELSASSLVAKGGRIVLEADHVDIAAGSAISATGAIGGGRINLGGNYQGVGDLWNATTTKVAAGASIDASATRLGDGGTVIVWSDDRTRFDGGIAARGGALGGNGGLIETSGKRVLNVRTGVADVSAAKGKGGTWLLDPNDLTIGAVADSNVGGSFNTTDDDAFLSTASLAAALTNGSNVVVMTNNAGTNTGVGDITVTGAITTALASAQSATLTLAAQGSINFQAGGSISSGGADRSLNVNLHAGTVLGGGSPGTVNSEVSMAVGSTIDTGQAGNLAAVAKGDVTLAGLTVGGSLTATTNNGAFSQVGAATVAGTTTVNAGTGEVALNNASNQLGGAVSSTGTGAVTIRNGLATVLGAIGSAGSGAASLDVINTNAAVTQTAAAYVAGETTVAAGSGGVSLANASNQLTGAVNSTGSGAVTLANDIATNLGTMGTSGAPVASLSVTTTNDNVSQSGTSYVTGATTVAAGTGTVTLTNTGNQLAGAVSSTGTGAVTLRNAVSTTLGAIGAPGNGAASLTVRNSNGSITQSGAAVVAGATSLRTDTGGAITASHAGNQFMGAITTIGTGAVTLFNNGATTLGQIGSSGSRASSLAVSTDGGAVTQGGAAFVDGTTTVSAGAGAVTLDNANNKLNGAISSTGTGAVTIANSQATTLGQIGAAGGGNAAASLTVTTVNDAVGQSASAFVAGTTTVNAGGAAVTLNDAGNQLAGAVGSTGRGDVTLVNTVATVLGPIGASGAGNAAASLTVTATNQTLTQSGAALVDGATTVSTGSGAVTLTNAGNTLVGAVGVTNTGSANVSSTGALGITFNGSGTTAATASGALTATLNGTGATTLAGNGVTLSGTASSLASTSTGTTSIGATTVAGNASLNSTGAVTQSAALTAAGLELVGDGSVTLTNAGNNITTVAASTGSGDIALVNSGALAVGTVNSAGITRSGAVSISTLSGDMTLNQSVSTTSTASNAVVLNAASSAAAGTGAGGNVIVGGGSVSVGSGGRATLYSGTVSGSTGLTALVGSGSGRFRYGSDESNTNFTAALGTGVNAVYREQPTVTITADNLTRTYGTATAATTSLGGVQSGDTVGQIFSTAPTVAVGGTLSTSGNPVVGAHTLTASGAVDSLGYALSYAAPGTLTVNAASIAGITGITAANKVYDTTTAATLSTGSAGFTGIVTGDVLTVATSTGAFVDKNAATGKTVNITGLSLGGADAGNYTLASTTATTTADISQATMAAITGITAANKVYDGNNTATLNTGAAGFTGLLGGDTVNVATSTGTFSDKNAANGKTVSITGLTLGGTDAGNYNLASTTASTIADITPASIAAITGITAANKVYDGNNTATLGTGSAAFTGMVSGDVLNVATSTGTFADKNVANGKTVSIAGLSLGGTDAGNYTLALTTASTTADITPATIAAITGITAANKVYDTTTAATLSTGAAAFTGMVGGDTLTVATSTGAFVDKNAAIGKTVNITGLTLGGADAGNYTLAATTATTTADITQATMAAITGITAANKVYDGTNVATLSTGAAGFTGLLAGDSVTVATSTGTFADKNVANGKTVSITGLTLGGTDAGNYNLLSTTASTTADITPASIAAITGITAANKVYDTTTAATLSTGTAGFTGMVGGDTLTVATSTGAFVDKNAATGKTVNITGLSLGGADAGNYTLASTTATTTADITQATMAAITGITAANKVYDGNATATLNTGAAGFTGLLGGDTVNVATSTGTFSDKNAANGKTVNITGLTLGGTDAGNYNLASTTASTTADITPATIAAITGITAANKVYDGNNTATLGTGSAAFTGMVSGDVLTVATSSGTFADKNVANGKTVSIVGLTLGGTDAGNYTLTSTTASTTADITPATIAAITGITAANKVYDTTTAATLSTGAAGFSGMVGGDTLTVATSTGNFVDKNAATGKTVNITGLTLGGADAGNYTLASTTATTTADIGQAAMAAITGITAVNKVYDGNSVATLSTGATGFTGLLAGDTVNVATSTGTFANKNVANGKTVSITGLTLGGTDAGNYNLLSTTASTTADITPASIAAITGITAANKVYDTTTAATLSTGAAGFTGMVGGDTLTVATSTGNFSDKHAATGKTVNITGLTLGGADAGNYTLAATTATTTADITQATMAAITGITAANKVYDGNTVATLNTGAAGFTGLLAGDTVTVATSTGNFSDKNVANGKTVSITGLTLGGADGGNYALASTTASTTADITPASIAAITGITAANKVYDTTTAATLSTGSAGFTGMVAGDTLTVATSTGNFSDKNAATGKTVNITGLTLGGTDAGNYTLASSTATTTADISKAQLAAITSITAANKVYDGNTSAALTTSGAGFTGLLAGDVLTVAAATGTFSDKNAATGKTVNITGLALGGADAGNYLLPTGATTTTADITPATVAAITGITAANKVYDGNNTATLSTGSAAFTGMVSGDVLTVATSTGTFSDKNVANGKTVSIAGLTLGGTDAGNYTLASNTAGTTANITPASIAAITGITAANKVYDTTTTATLSTGAAGFTGMVSGDALTVATSTGNFSDKHAATGKTVNITGLTLGGADAGNYALAATTATTTADISKAAMADITGITAANKVYDGNTVATLNTGAAGFTGLLAGDTVTVATSTGNFSDKNVANGKTVSITGLTLGGADGGNYNLVSTTASTTADITPATIAAITGITAANKVYDTTTAATLSTGTAGFTGMVAGDALTVATSTGNFVDKNAATGKTVNITGLSLGGADAGNYTLASNTATTTATISKAALSAVNGITAANKVYDATTAATTNITASTLTGVLTGDAVNVAAATGTFANKNVGTAKVVTVAVTLGGADAGNYSLPASTTATADISRATLTNVTGITALNKVEDGNAVATLVTDAAVFNGKFAGDVLAVTQASGQFDNARPGANKPVAITGIAFDGVDAGNYTLADTTATTTASILGRPPVPPSTSSVPVTVAPGAPGSVSAVLNLGNEVLVAGAPSFAVSAGTAVEMTGLAVQVLREPSALRGGDYQVSVPRALAGQGFAFTLPMSLRGLIQQVAGTVRVTRPDGRPMPDWLRYDPVAMQLIATAPPADGLPLRLVIHPGNHQSAELLIDLR</sequence>
<feature type="transmembrane region" description="Helical" evidence="4">
    <location>
        <begin position="42"/>
        <end position="60"/>
    </location>
</feature>
<dbReference type="InterPro" id="IPR008638">
    <property type="entry name" value="FhaB/CdiA-like_TPS"/>
</dbReference>
<dbReference type="Pfam" id="PF18886">
    <property type="entry name" value="DUF5649"/>
    <property type="match status" value="8"/>
</dbReference>
<dbReference type="Pfam" id="PF13018">
    <property type="entry name" value="ESPR"/>
    <property type="match status" value="1"/>
</dbReference>
<dbReference type="PANTHER" id="PTHR12338">
    <property type="entry name" value="AUTOTRANSPORTER"/>
    <property type="match status" value="1"/>
</dbReference>
<dbReference type="EMBL" id="JBIGHV010000003">
    <property type="protein sequence ID" value="MFG6430197.1"/>
    <property type="molecule type" value="Genomic_DNA"/>
</dbReference>
<dbReference type="InterPro" id="IPR012334">
    <property type="entry name" value="Pectin_lyas_fold"/>
</dbReference>
<dbReference type="Pfam" id="PF05860">
    <property type="entry name" value="TPS"/>
    <property type="match status" value="1"/>
</dbReference>
<organism evidence="6 7">
    <name type="scientific">Pelomonas parva</name>
    <dbReference type="NCBI Taxonomy" id="3299032"/>
    <lineage>
        <taxon>Bacteria</taxon>
        <taxon>Pseudomonadati</taxon>
        <taxon>Pseudomonadota</taxon>
        <taxon>Betaproteobacteria</taxon>
        <taxon>Burkholderiales</taxon>
        <taxon>Sphaerotilaceae</taxon>
        <taxon>Roseateles</taxon>
    </lineage>
</organism>
<evidence type="ECO:0000256" key="4">
    <source>
        <dbReference type="SAM" id="Phobius"/>
    </source>
</evidence>
<dbReference type="Gene3D" id="2.160.20.10">
    <property type="entry name" value="Single-stranded right-handed beta-helix, Pectin lyase-like"/>
    <property type="match status" value="1"/>
</dbReference>
<dbReference type="PANTHER" id="PTHR12338:SF8">
    <property type="entry name" value="HEME_HEMOPEXIN-BINDING PROTEIN"/>
    <property type="match status" value="1"/>
</dbReference>
<dbReference type="InterPro" id="IPR043709">
    <property type="entry name" value="DUF5649"/>
</dbReference>
<evidence type="ECO:0000259" key="5">
    <source>
        <dbReference type="SMART" id="SM00912"/>
    </source>
</evidence>
<evidence type="ECO:0000313" key="7">
    <source>
        <dbReference type="Proteomes" id="UP001606210"/>
    </source>
</evidence>
<evidence type="ECO:0000313" key="6">
    <source>
        <dbReference type="EMBL" id="MFG6430197.1"/>
    </source>
</evidence>